<organism evidence="10 11">
    <name type="scientific">Diabrotica virgifera virgifera</name>
    <name type="common">western corn rootworm</name>
    <dbReference type="NCBI Taxonomy" id="50390"/>
    <lineage>
        <taxon>Eukaryota</taxon>
        <taxon>Metazoa</taxon>
        <taxon>Ecdysozoa</taxon>
        <taxon>Arthropoda</taxon>
        <taxon>Hexapoda</taxon>
        <taxon>Insecta</taxon>
        <taxon>Pterygota</taxon>
        <taxon>Neoptera</taxon>
        <taxon>Endopterygota</taxon>
        <taxon>Coleoptera</taxon>
        <taxon>Polyphaga</taxon>
        <taxon>Cucujiformia</taxon>
        <taxon>Chrysomeloidea</taxon>
        <taxon>Chrysomelidae</taxon>
        <taxon>Galerucinae</taxon>
        <taxon>Diabroticina</taxon>
        <taxon>Diabroticites</taxon>
        <taxon>Diabrotica</taxon>
    </lineage>
</organism>
<evidence type="ECO:0000256" key="6">
    <source>
        <dbReference type="ARBA" id="ARBA00022989"/>
    </source>
</evidence>
<dbReference type="InterPro" id="IPR012968">
    <property type="entry name" value="FerIin_dom"/>
</dbReference>
<dbReference type="PANTHER" id="PTHR12546:SF60">
    <property type="entry name" value="MISFIRE, ISOFORM F"/>
    <property type="match status" value="1"/>
</dbReference>
<dbReference type="SMART" id="SM01201">
    <property type="entry name" value="FerB"/>
    <property type="match status" value="1"/>
</dbReference>
<dbReference type="PANTHER" id="PTHR12546">
    <property type="entry name" value="FER-1-LIKE"/>
    <property type="match status" value="1"/>
</dbReference>
<accession>A0ABM5L2S3</accession>
<evidence type="ECO:0000256" key="5">
    <source>
        <dbReference type="ARBA" id="ARBA00022837"/>
    </source>
</evidence>
<evidence type="ECO:0000256" key="7">
    <source>
        <dbReference type="ARBA" id="ARBA00023136"/>
    </source>
</evidence>
<sequence>MANKVFLITVNILEGRHYIWEDMDSVVVVRIDGHQKSTGVQKNTDCPYYNEYFVFEFYTTLENILEKNIKLLVIDPCKIWRRRKILGEITLDVATVWKQKSHQFYHKWAILGTTKLDDFTGPRGYLKVDICVLTKGEVPRTPTNVTNDEIEGNLLLPEGQFSERHKAKYIFDVYKCHNLVDKPGLLIEDTTSEESQKKKSVYISITFAGLCVKTSTKKNASVLEFNERLTIADLFPPLCQTIKIEACVGKTVLSQKQIGLKHISNDKDEGFLPTLGPIYLHLYSRNPLEGYAGSILMSITTELVTTVISDMKIETKIEALLPLHEKSFFDEESITIFACISELTAISRKYAKKTVCISMTFGSTLIQKRILPTGREVATNITDETRPTKINKKYYYLDYYKEQPCLWIVQDVPFFKKREYNSNILFKIVTELGRKLDEIEELLTNGNVETYGMIIRKLLDAKNFVESSGRKYIDIVGSYKVTYNTTLDIERRKMCIREMANILINVKKIGDKYSYKKNFRKLKYIWTKINGLVEDIQDCWPHVILWLVHGKKKVAYTKILVRDIMYSPIDEEKGQHCGQKQTICFYDYPHDKTHLAAKMDVTMFLYLERHKNACVDKVPSLGSDFPKQLDSLPRYIIVSEIDYPWELRCYIFQGRIICGFDKSGLCDPFVRIIARNQVKETQIINYSLNPLWDETLVFTDISINLYEVPSILLEIYDKDEFGKNEFIGRTLVIPRCRLPTYNNDNITLKWIKCFHNEEVTGEVLAACEYVSEHDAKLEIPHRGKVYGIPIDIKPVLVTYKVEILFWGIRNLRKLNLMPIRRPRLSVFCGDYSLNSDTIENASRDSNFINLTESMIITFPEEKEYAPPLIMKMYESKRFGVYMYAGVHISKLTSFFIVPMTHEERRKKLSDISLYSFDSSYISTSSSLIYPVDRIDVDLQIDSVEDEKEIKLDEKRHFSYFISHCCNFLRKNKHIQKVANARESEVSYELLPEEPEEEYYSEDYDWWTKFYASIQFIRNKTDNIIFFQSSENLDTHSSLGKRTLKIYDSELETQPEFNGFTDMFKPFPMFKGKRTGDEDLDEENITGVFKGSIAIYKYPLNDDNDYVFANGIPLEKSYFDNYPENNPLRYLLRVYCVRAINLRPKDLNGKSDPYIRLKLNQKEIVDKENYIPKSVNPVFGRCFEFSATFPQDYLLKISVWDYDMTTSDDLIGETEIDIENRYYTKHRAFCGIPEIYETSGYCAWRGQHKPSCILLEICNKWNLGIPEYKEKSVKISEKDFYTNSFTSSPDREYDREVLALTALKRWREMPLVGFPLVPEHVETRSLFHPSKPGVEQGKLQLWIDLFPIIDIPPPKKIDICLRKPTPYELRVIIWNTDEVLLDEDDYFSGERKSDIYVKGWVIDSSQAQYTDVHYRSLTGEGNFNWRFIFHFDYLSTENRIVIKKKESMFAVDETEFKLPCRLTLQVWDNDTFSKDDFIGTLTLELAKLHRPVKTVSKCDLKILEKGAPTVNLFKIRRTRGWWPFKAYERDAKDEKLTGKVEAELELICLEDAMKEPAGVARREPQPLPMPNRPDTSFSWFRNPLKAFKHVVCKLYKWKLIKAGCVLVIVLLVVAAMYAFPGYTVKRILGA</sequence>
<dbReference type="CDD" id="cd04017">
    <property type="entry name" value="C2D_Ferlin"/>
    <property type="match status" value="1"/>
</dbReference>
<dbReference type="GeneID" id="114337495"/>
<dbReference type="InterPro" id="IPR037721">
    <property type="entry name" value="Ferlin"/>
</dbReference>
<dbReference type="InterPro" id="IPR000008">
    <property type="entry name" value="C2_dom"/>
</dbReference>
<reference evidence="10" key="1">
    <citation type="submission" date="2025-05" db="UniProtKB">
        <authorList>
            <consortium name="EnsemblMetazoa"/>
        </authorList>
    </citation>
    <scope>IDENTIFICATION</scope>
</reference>
<dbReference type="Pfam" id="PF08150">
    <property type="entry name" value="FerB"/>
    <property type="match status" value="1"/>
</dbReference>
<dbReference type="EnsemblMetazoa" id="XM_050660784.1">
    <property type="protein sequence ID" value="XP_050516741.1"/>
    <property type="gene ID" value="LOC114337495"/>
</dbReference>
<evidence type="ECO:0000256" key="2">
    <source>
        <dbReference type="ARBA" id="ARBA00022692"/>
    </source>
</evidence>
<evidence type="ECO:0000313" key="10">
    <source>
        <dbReference type="EnsemblMetazoa" id="XP_050516741.1"/>
    </source>
</evidence>
<proteinExistence type="predicted"/>
<dbReference type="SMART" id="SM01202">
    <property type="entry name" value="FerI"/>
    <property type="match status" value="1"/>
</dbReference>
<dbReference type="Pfam" id="PF16165">
    <property type="entry name" value="Ferlin_C"/>
    <property type="match status" value="1"/>
</dbReference>
<dbReference type="PRINTS" id="PR00360">
    <property type="entry name" value="C2DOMAIN"/>
</dbReference>
<dbReference type="InterPro" id="IPR032362">
    <property type="entry name" value="Ferlin_C"/>
</dbReference>
<dbReference type="SMART" id="SM00239">
    <property type="entry name" value="C2"/>
    <property type="match status" value="5"/>
</dbReference>
<dbReference type="InterPro" id="IPR035892">
    <property type="entry name" value="C2_domain_sf"/>
</dbReference>
<keyword evidence="3" id="KW-0479">Metal-binding</keyword>
<dbReference type="InterPro" id="IPR012561">
    <property type="entry name" value="Ferlin_B-domain"/>
</dbReference>
<dbReference type="CDD" id="cd04037">
    <property type="entry name" value="C2E_Ferlin"/>
    <property type="match status" value="1"/>
</dbReference>
<feature type="domain" description="C2" evidence="9">
    <location>
        <begin position="1"/>
        <end position="109"/>
    </location>
</feature>
<keyword evidence="2 8" id="KW-0812">Transmembrane</keyword>
<keyword evidence="6 8" id="KW-1133">Transmembrane helix</keyword>
<protein>
    <recommendedName>
        <fullName evidence="9">C2 domain-containing protein</fullName>
    </recommendedName>
</protein>
<keyword evidence="5" id="KW-0106">Calcium</keyword>
<feature type="transmembrane region" description="Helical" evidence="8">
    <location>
        <begin position="1598"/>
        <end position="1618"/>
    </location>
</feature>
<dbReference type="CDD" id="cd08374">
    <property type="entry name" value="C2F_Ferlin"/>
    <property type="match status" value="1"/>
</dbReference>
<evidence type="ECO:0000256" key="1">
    <source>
        <dbReference type="ARBA" id="ARBA00004167"/>
    </source>
</evidence>
<evidence type="ECO:0000259" key="9">
    <source>
        <dbReference type="PROSITE" id="PS50004"/>
    </source>
</evidence>
<keyword evidence="4" id="KW-0677">Repeat</keyword>
<dbReference type="RefSeq" id="XP_050516741.1">
    <property type="nucleotide sequence ID" value="XM_050660784.1"/>
</dbReference>
<dbReference type="Pfam" id="PF08151">
    <property type="entry name" value="FerI"/>
    <property type="match status" value="1"/>
</dbReference>
<keyword evidence="7 8" id="KW-0472">Membrane</keyword>
<evidence type="ECO:0000256" key="8">
    <source>
        <dbReference type="SAM" id="Phobius"/>
    </source>
</evidence>
<evidence type="ECO:0000313" key="11">
    <source>
        <dbReference type="Proteomes" id="UP001652700"/>
    </source>
</evidence>
<dbReference type="Pfam" id="PF00168">
    <property type="entry name" value="C2"/>
    <property type="match status" value="4"/>
</dbReference>
<name>A0ABM5L2S3_DIAVI</name>
<feature type="domain" description="C2" evidence="9">
    <location>
        <begin position="1352"/>
        <end position="1498"/>
    </location>
</feature>
<dbReference type="Pfam" id="PF22901">
    <property type="entry name" value="dsrm_Ferlin"/>
    <property type="match status" value="1"/>
</dbReference>
<dbReference type="PROSITE" id="PS50004">
    <property type="entry name" value="C2"/>
    <property type="match status" value="4"/>
</dbReference>
<dbReference type="Proteomes" id="UP001652700">
    <property type="component" value="Unplaced"/>
</dbReference>
<evidence type="ECO:0000256" key="4">
    <source>
        <dbReference type="ARBA" id="ARBA00022737"/>
    </source>
</evidence>
<feature type="domain" description="C2" evidence="9">
    <location>
        <begin position="628"/>
        <end position="751"/>
    </location>
</feature>
<dbReference type="InterPro" id="IPR037723">
    <property type="entry name" value="C2D_Ferlin"/>
</dbReference>
<keyword evidence="11" id="KW-1185">Reference proteome</keyword>
<dbReference type="InterPro" id="IPR055072">
    <property type="entry name" value="Ferlin_DSRM"/>
</dbReference>
<dbReference type="Gene3D" id="2.60.40.150">
    <property type="entry name" value="C2 domain"/>
    <property type="match status" value="4"/>
</dbReference>
<evidence type="ECO:0000256" key="3">
    <source>
        <dbReference type="ARBA" id="ARBA00022723"/>
    </source>
</evidence>
<feature type="domain" description="C2" evidence="9">
    <location>
        <begin position="1112"/>
        <end position="1230"/>
    </location>
</feature>
<dbReference type="InterPro" id="IPR037724">
    <property type="entry name" value="C2E_Ferlin"/>
</dbReference>
<dbReference type="SUPFAM" id="SSF49562">
    <property type="entry name" value="C2 domain (Calcium/lipid-binding domain, CaLB)"/>
    <property type="match status" value="4"/>
</dbReference>
<comment type="subcellular location">
    <subcellularLocation>
        <location evidence="1">Membrane</location>
        <topology evidence="1">Single-pass membrane protein</topology>
    </subcellularLocation>
</comment>
<dbReference type="InterPro" id="IPR037725">
    <property type="entry name" value="C2F_Ferlin"/>
</dbReference>